<feature type="region of interest" description="Disordered" evidence="1">
    <location>
        <begin position="147"/>
        <end position="167"/>
    </location>
</feature>
<dbReference type="Proteomes" id="UP001152320">
    <property type="component" value="Chromosome 10"/>
</dbReference>
<reference evidence="2" key="1">
    <citation type="submission" date="2021-10" db="EMBL/GenBank/DDBJ databases">
        <title>Tropical sea cucumber genome reveals ecological adaptation and Cuvierian tubules defense mechanism.</title>
        <authorList>
            <person name="Chen T."/>
        </authorList>
    </citation>
    <scope>NUCLEOTIDE SEQUENCE</scope>
    <source>
        <strain evidence="2">Nanhai2018</strain>
        <tissue evidence="2">Muscle</tissue>
    </source>
</reference>
<keyword evidence="3" id="KW-1185">Reference proteome</keyword>
<protein>
    <submittedName>
        <fullName evidence="2">Uncharacterized protein</fullName>
    </submittedName>
</protein>
<dbReference type="InterPro" id="IPR011044">
    <property type="entry name" value="Quino_amine_DH_bsu"/>
</dbReference>
<evidence type="ECO:0000256" key="1">
    <source>
        <dbReference type="SAM" id="MobiDB-lite"/>
    </source>
</evidence>
<name>A0A9Q1BWV3_HOLLE</name>
<evidence type="ECO:0000313" key="2">
    <source>
        <dbReference type="EMBL" id="KAJ8034207.1"/>
    </source>
</evidence>
<dbReference type="SUPFAM" id="SSF50969">
    <property type="entry name" value="YVTN repeat-like/Quinoprotein amine dehydrogenase"/>
    <property type="match status" value="1"/>
</dbReference>
<dbReference type="SUPFAM" id="SSF82171">
    <property type="entry name" value="DPP6 N-terminal domain-like"/>
    <property type="match status" value="1"/>
</dbReference>
<evidence type="ECO:0000313" key="3">
    <source>
        <dbReference type="Proteomes" id="UP001152320"/>
    </source>
</evidence>
<sequence>MDIAAAADRLYVCTGRYGRAIVYSQDSGSILTEYTTGQDRSEARSMAVNIQHQIVAVLWDRKQVAVYSINSNNCLVIFNVESGVSRIRISDNGRIVTGNINTGEVKVFSLTQFFTYDNLKVTLSSLLSDSDQEKLVKYFKIRDDSLKDDRDHSNDSDDNDDSDGMGDGKKKARLLTILEKKGLLQDRNFQDLKQAFSHLGIWNTSMVMSHIDFYQQHTEKNASSDLQTSEDNESDQELQLDGFSADWSACDMSIGICGNMVVVAGYCRNPDKTSLDFICKSDSDSWTPWVKTKEFEGVSNAERIVSFIEDYKVVTCCGNVIEIINFDTNETEMKQTLESSDSIATCITVRKGDVYIGFNKSAKILVLNRELQDRMTVTLNDIKSMWPMDLVALSGKLLVCLKDNSTSQVILFNEENGQKLVEYRNVEDGNRAPQSVAACEETDLVGILWPADAGDYEEKPYGHIALHSLKHGYCLSLAAVASSVHDFECDCYPGCSSGKRLGLTSEHAVVMDDLGGIKFFSMKEILSEENLSYVLSQTLSFDDRKGFRKPEEESVVKGNNSCGNSHDFQQDGNGEDVFLKNFQKMSKLCKFLTILRVKGHVDSDIITNLTLKFTQLEDSSNNDSVREVDAEGEPLKCYRFQWYDYFDNYDDDYDEECRNGVDVSFGSNNKIAVSHFRPRENTSHFRPRENTRSVCIYHWDRNKKLQPSLSFYRKFEDGGSKVFVSFLHEYQAVTCCYDLIEITDFGAHGKTIKSHRLNSAATCMATKDGDIFVCFKSSKIVVLDSELVEKRSVVLEVKNWQWPNDLTVIPDKLFVCTWGTLQRAALSFNMEDGRQLMEYTYDRSQMYGYWYPLSITVNESLDLVGVSWCNDDGDINEITLHSLSRGFCVAVVKENSAHIIRFSQDNYLLMVSRHGDSKYSPAVSTSCTFMISGKFLQYCFDSLQYILTLEFHYILNLQT</sequence>
<proteinExistence type="predicted"/>
<gene>
    <name evidence="2" type="ORF">HOLleu_20948</name>
</gene>
<comment type="caution">
    <text evidence="2">The sequence shown here is derived from an EMBL/GenBank/DDBJ whole genome shotgun (WGS) entry which is preliminary data.</text>
</comment>
<dbReference type="EMBL" id="JAIZAY010000010">
    <property type="protein sequence ID" value="KAJ8034207.1"/>
    <property type="molecule type" value="Genomic_DNA"/>
</dbReference>
<organism evidence="2 3">
    <name type="scientific">Holothuria leucospilota</name>
    <name type="common">Black long sea cucumber</name>
    <name type="synonym">Mertensiothuria leucospilota</name>
    <dbReference type="NCBI Taxonomy" id="206669"/>
    <lineage>
        <taxon>Eukaryota</taxon>
        <taxon>Metazoa</taxon>
        <taxon>Echinodermata</taxon>
        <taxon>Eleutherozoa</taxon>
        <taxon>Echinozoa</taxon>
        <taxon>Holothuroidea</taxon>
        <taxon>Aspidochirotacea</taxon>
        <taxon>Aspidochirotida</taxon>
        <taxon>Holothuriidae</taxon>
        <taxon>Holothuria</taxon>
    </lineage>
</organism>
<dbReference type="AlphaFoldDB" id="A0A9Q1BWV3"/>
<accession>A0A9Q1BWV3</accession>